<comment type="subcellular location">
    <subcellularLocation>
        <location evidence="2">Endosome membrane</location>
        <topology evidence="2">Multi-pass membrane protein</topology>
    </subcellularLocation>
    <subcellularLocation>
        <location evidence="1">Lysosome membrane</location>
        <topology evidence="1">Multi-pass membrane protein</topology>
    </subcellularLocation>
</comment>
<name>A0AAE1KJA3_PETCI</name>
<evidence type="ECO:0000256" key="3">
    <source>
        <dbReference type="ARBA" id="ARBA00006203"/>
    </source>
</evidence>
<feature type="transmembrane region" description="Helical" evidence="10">
    <location>
        <begin position="80"/>
        <end position="101"/>
    </location>
</feature>
<dbReference type="GO" id="GO:0020037">
    <property type="term" value="F:heme binding"/>
    <property type="evidence" value="ECO:0007669"/>
    <property type="project" value="TreeGrafter"/>
</dbReference>
<proteinExistence type="inferred from homology"/>
<feature type="transmembrane region" description="Helical" evidence="10">
    <location>
        <begin position="39"/>
        <end position="60"/>
    </location>
</feature>
<keyword evidence="5 10" id="KW-0812">Transmembrane</keyword>
<sequence length="156" mass="17698">MARRGGCCMYFNIITAVIGVLVGLSSFGVFFFYFQNHHAGIWAFVSGIYAAMTLFIHVLYKRHTLEIWYTPGNLHQIRILGVLGLLAGLTGIITYITFAILNKEDFPTLENIGSSHYIMAVWAMMTLKWGSSLFAFAHVYRKRLLEEYHPLISPVS</sequence>
<gene>
    <name evidence="11" type="ORF">Pcinc_020794</name>
</gene>
<dbReference type="Pfam" id="PF16954">
    <property type="entry name" value="HRG"/>
    <property type="match status" value="1"/>
</dbReference>
<dbReference type="EMBL" id="JAWQEG010002118">
    <property type="protein sequence ID" value="KAK3874253.1"/>
    <property type="molecule type" value="Genomic_DNA"/>
</dbReference>
<evidence type="ECO:0000256" key="4">
    <source>
        <dbReference type="ARBA" id="ARBA00022448"/>
    </source>
</evidence>
<dbReference type="GO" id="GO:0010008">
    <property type="term" value="C:endosome membrane"/>
    <property type="evidence" value="ECO:0007669"/>
    <property type="project" value="UniProtKB-SubCell"/>
</dbReference>
<comment type="similarity">
    <text evidence="3">Belongs to the HRG family.</text>
</comment>
<keyword evidence="12" id="KW-1185">Reference proteome</keyword>
<dbReference type="GO" id="GO:0005765">
    <property type="term" value="C:lysosomal membrane"/>
    <property type="evidence" value="ECO:0007669"/>
    <property type="project" value="UniProtKB-SubCell"/>
</dbReference>
<keyword evidence="7 10" id="KW-1133">Transmembrane helix</keyword>
<comment type="caution">
    <text evidence="11">The sequence shown here is derived from an EMBL/GenBank/DDBJ whole genome shotgun (WGS) entry which is preliminary data.</text>
</comment>
<evidence type="ECO:0000256" key="2">
    <source>
        <dbReference type="ARBA" id="ARBA00004337"/>
    </source>
</evidence>
<feature type="transmembrane region" description="Helical" evidence="10">
    <location>
        <begin position="7"/>
        <end position="33"/>
    </location>
</feature>
<dbReference type="PANTHER" id="PTHR31525:SF1">
    <property type="entry name" value="HEME TRANSPORTER HRG1"/>
    <property type="match status" value="1"/>
</dbReference>
<dbReference type="GO" id="GO:0005886">
    <property type="term" value="C:plasma membrane"/>
    <property type="evidence" value="ECO:0007669"/>
    <property type="project" value="TreeGrafter"/>
</dbReference>
<protein>
    <recommendedName>
        <fullName evidence="13">Heme transporter hrg1-A</fullName>
    </recommendedName>
</protein>
<evidence type="ECO:0000256" key="1">
    <source>
        <dbReference type="ARBA" id="ARBA00004155"/>
    </source>
</evidence>
<organism evidence="11 12">
    <name type="scientific">Petrolisthes cinctipes</name>
    <name type="common">Flat porcelain crab</name>
    <dbReference type="NCBI Taxonomy" id="88211"/>
    <lineage>
        <taxon>Eukaryota</taxon>
        <taxon>Metazoa</taxon>
        <taxon>Ecdysozoa</taxon>
        <taxon>Arthropoda</taxon>
        <taxon>Crustacea</taxon>
        <taxon>Multicrustacea</taxon>
        <taxon>Malacostraca</taxon>
        <taxon>Eumalacostraca</taxon>
        <taxon>Eucarida</taxon>
        <taxon>Decapoda</taxon>
        <taxon>Pleocyemata</taxon>
        <taxon>Anomura</taxon>
        <taxon>Galatheoidea</taxon>
        <taxon>Porcellanidae</taxon>
        <taxon>Petrolisthes</taxon>
    </lineage>
</organism>
<keyword evidence="9" id="KW-0458">Lysosome</keyword>
<accession>A0AAE1KJA3</accession>
<feature type="transmembrane region" description="Helical" evidence="10">
    <location>
        <begin position="121"/>
        <end position="140"/>
    </location>
</feature>
<evidence type="ECO:0000313" key="12">
    <source>
        <dbReference type="Proteomes" id="UP001286313"/>
    </source>
</evidence>
<evidence type="ECO:0008006" key="13">
    <source>
        <dbReference type="Google" id="ProtNLM"/>
    </source>
</evidence>
<evidence type="ECO:0000256" key="8">
    <source>
        <dbReference type="ARBA" id="ARBA00023136"/>
    </source>
</evidence>
<reference evidence="11" key="1">
    <citation type="submission" date="2023-10" db="EMBL/GenBank/DDBJ databases">
        <title>Genome assemblies of two species of porcelain crab, Petrolisthes cinctipes and Petrolisthes manimaculis (Anomura: Porcellanidae).</title>
        <authorList>
            <person name="Angst P."/>
        </authorList>
    </citation>
    <scope>NUCLEOTIDE SEQUENCE</scope>
    <source>
        <strain evidence="11">PB745_01</strain>
        <tissue evidence="11">Gill</tissue>
    </source>
</reference>
<evidence type="ECO:0000256" key="5">
    <source>
        <dbReference type="ARBA" id="ARBA00022692"/>
    </source>
</evidence>
<dbReference type="Proteomes" id="UP001286313">
    <property type="component" value="Unassembled WGS sequence"/>
</dbReference>
<dbReference type="PRINTS" id="PR02095">
    <property type="entry name" value="TRNSPORTRHRG"/>
</dbReference>
<evidence type="ECO:0000256" key="10">
    <source>
        <dbReference type="SAM" id="Phobius"/>
    </source>
</evidence>
<evidence type="ECO:0000256" key="7">
    <source>
        <dbReference type="ARBA" id="ARBA00022989"/>
    </source>
</evidence>
<dbReference type="GO" id="GO:0015232">
    <property type="term" value="F:heme transmembrane transporter activity"/>
    <property type="evidence" value="ECO:0007669"/>
    <property type="project" value="InterPro"/>
</dbReference>
<evidence type="ECO:0000313" key="11">
    <source>
        <dbReference type="EMBL" id="KAK3874253.1"/>
    </source>
</evidence>
<dbReference type="PANTHER" id="PTHR31525">
    <property type="entry name" value="HEME TRANSPORTER HRG1"/>
    <property type="match status" value="1"/>
</dbReference>
<keyword evidence="8 10" id="KW-0472">Membrane</keyword>
<dbReference type="InterPro" id="IPR026218">
    <property type="entry name" value="HRG"/>
</dbReference>
<evidence type="ECO:0000256" key="6">
    <source>
        <dbReference type="ARBA" id="ARBA00022753"/>
    </source>
</evidence>
<keyword evidence="4" id="KW-0813">Transport</keyword>
<dbReference type="AlphaFoldDB" id="A0AAE1KJA3"/>
<evidence type="ECO:0000256" key="9">
    <source>
        <dbReference type="ARBA" id="ARBA00023228"/>
    </source>
</evidence>
<keyword evidence="6" id="KW-0967">Endosome</keyword>